<dbReference type="STRING" id="157687.HMPREF3180_01460"/>
<evidence type="ECO:0000313" key="2">
    <source>
        <dbReference type="EMBL" id="KXB64130.1"/>
    </source>
</evidence>
<keyword evidence="1" id="KW-0812">Transmembrane</keyword>
<gene>
    <name evidence="2" type="ORF">HMPREF3180_01460</name>
</gene>
<reference evidence="3" key="1">
    <citation type="submission" date="2016-01" db="EMBL/GenBank/DDBJ databases">
        <authorList>
            <person name="Mitreva M."/>
            <person name="Pepin K.H."/>
            <person name="Mihindukulasuriya K.A."/>
            <person name="Fulton R."/>
            <person name="Fronick C."/>
            <person name="O'Laughlin M."/>
            <person name="Miner T."/>
            <person name="Herter B."/>
            <person name="Rosa B.A."/>
            <person name="Cordes M."/>
            <person name="Tomlinson C."/>
            <person name="Wollam A."/>
            <person name="Palsikar V.B."/>
            <person name="Mardis E.R."/>
            <person name="Wilson R.K."/>
        </authorList>
    </citation>
    <scope>NUCLEOTIDE SEQUENCE [LARGE SCALE GENOMIC DNA]</scope>
    <source>
        <strain evidence="3">KA00185</strain>
    </source>
</reference>
<keyword evidence="3" id="KW-1185">Reference proteome</keyword>
<sequence length="152" mass="18105">MVKNRGETLIESLISMFFVTVAIIPIANLFLKTFQTDVKVDDLNKKNVNIENMIEIIKAKKYEEILNFNGKYEISEVDDFYNRFAVEKKYQILKNLEGRKDKKGKTQEEKINVEIKRTDEYFINESGKKEYIFEIKVDKIKDYYFPDFDKNS</sequence>
<keyword evidence="1" id="KW-1133">Transmembrane helix</keyword>
<dbReference type="GeneID" id="84803960"/>
<dbReference type="PATRIC" id="fig|157687.3.peg.1454"/>
<dbReference type="EMBL" id="LSDD01000104">
    <property type="protein sequence ID" value="KXB64130.1"/>
    <property type="molecule type" value="Genomic_DNA"/>
</dbReference>
<dbReference type="AlphaFoldDB" id="A0A134A9G6"/>
<name>A0A134A9G6_9FUSO</name>
<protein>
    <recommendedName>
        <fullName evidence="4">Prepilin-type cleavage/methylation protein</fullName>
    </recommendedName>
</protein>
<dbReference type="RefSeq" id="WP_018499823.1">
    <property type="nucleotide sequence ID" value="NZ_AP019829.2"/>
</dbReference>
<organism evidence="2 3">
    <name type="scientific">Leptotrichia wadei</name>
    <dbReference type="NCBI Taxonomy" id="157687"/>
    <lineage>
        <taxon>Bacteria</taxon>
        <taxon>Fusobacteriati</taxon>
        <taxon>Fusobacteriota</taxon>
        <taxon>Fusobacteriia</taxon>
        <taxon>Fusobacteriales</taxon>
        <taxon>Leptotrichiaceae</taxon>
        <taxon>Leptotrichia</taxon>
    </lineage>
</organism>
<evidence type="ECO:0000313" key="3">
    <source>
        <dbReference type="Proteomes" id="UP000070483"/>
    </source>
</evidence>
<keyword evidence="1" id="KW-0472">Membrane</keyword>
<evidence type="ECO:0000256" key="1">
    <source>
        <dbReference type="SAM" id="Phobius"/>
    </source>
</evidence>
<proteinExistence type="predicted"/>
<dbReference type="Proteomes" id="UP000070483">
    <property type="component" value="Unassembled WGS sequence"/>
</dbReference>
<comment type="caution">
    <text evidence="2">The sequence shown here is derived from an EMBL/GenBank/DDBJ whole genome shotgun (WGS) entry which is preliminary data.</text>
</comment>
<evidence type="ECO:0008006" key="4">
    <source>
        <dbReference type="Google" id="ProtNLM"/>
    </source>
</evidence>
<dbReference type="OrthoDB" id="81714at2"/>
<feature type="transmembrane region" description="Helical" evidence="1">
    <location>
        <begin position="12"/>
        <end position="31"/>
    </location>
</feature>
<accession>A0A134A9G6</accession>